<dbReference type="Proteomes" id="UP000835052">
    <property type="component" value="Unassembled WGS sequence"/>
</dbReference>
<proteinExistence type="predicted"/>
<dbReference type="Pfam" id="PF00635">
    <property type="entry name" value="Motile_Sperm"/>
    <property type="match status" value="1"/>
</dbReference>
<evidence type="ECO:0000313" key="2">
    <source>
        <dbReference type="EMBL" id="CAD6186635.1"/>
    </source>
</evidence>
<dbReference type="PANTHER" id="PTHR22947:SF39">
    <property type="entry name" value="MSP DOMAIN-CONTAINING PROTEIN"/>
    <property type="match status" value="1"/>
</dbReference>
<sequence length="108" mass="11892">MLRLANTNIHLPAEGGSFHTEMNNTGVERIVFKVLSSDPNYTVNSTYGFLEANANFDLEITRKYGAPKNDVIVVEYGIVPRGSTASSASDAFRDCPRTERQVIRLAAL</sequence>
<dbReference type="EMBL" id="CAJGYM010000005">
    <property type="protein sequence ID" value="CAD6186635.1"/>
    <property type="molecule type" value="Genomic_DNA"/>
</dbReference>
<protein>
    <recommendedName>
        <fullName evidence="1">MSP domain-containing protein</fullName>
    </recommendedName>
</protein>
<evidence type="ECO:0000259" key="1">
    <source>
        <dbReference type="PROSITE" id="PS50202"/>
    </source>
</evidence>
<gene>
    <name evidence="2" type="ORF">CAUJ_LOCUS2554</name>
</gene>
<dbReference type="AlphaFoldDB" id="A0A8S1GT24"/>
<keyword evidence="3" id="KW-1185">Reference proteome</keyword>
<comment type="caution">
    <text evidence="2">The sequence shown here is derived from an EMBL/GenBank/DDBJ whole genome shotgun (WGS) entry which is preliminary data.</text>
</comment>
<reference evidence="2" key="1">
    <citation type="submission" date="2020-10" db="EMBL/GenBank/DDBJ databases">
        <authorList>
            <person name="Kikuchi T."/>
        </authorList>
    </citation>
    <scope>NUCLEOTIDE SEQUENCE</scope>
    <source>
        <strain evidence="2">NKZ352</strain>
    </source>
</reference>
<organism evidence="2 3">
    <name type="scientific">Caenorhabditis auriculariae</name>
    <dbReference type="NCBI Taxonomy" id="2777116"/>
    <lineage>
        <taxon>Eukaryota</taxon>
        <taxon>Metazoa</taxon>
        <taxon>Ecdysozoa</taxon>
        <taxon>Nematoda</taxon>
        <taxon>Chromadorea</taxon>
        <taxon>Rhabditida</taxon>
        <taxon>Rhabditina</taxon>
        <taxon>Rhabditomorpha</taxon>
        <taxon>Rhabditoidea</taxon>
        <taxon>Rhabditidae</taxon>
        <taxon>Peloderinae</taxon>
        <taxon>Caenorhabditis</taxon>
    </lineage>
</organism>
<dbReference type="PROSITE" id="PS50202">
    <property type="entry name" value="MSP"/>
    <property type="match status" value="1"/>
</dbReference>
<dbReference type="InterPro" id="IPR000535">
    <property type="entry name" value="MSP_dom"/>
</dbReference>
<evidence type="ECO:0000313" key="3">
    <source>
        <dbReference type="Proteomes" id="UP000835052"/>
    </source>
</evidence>
<dbReference type="InterPro" id="IPR051774">
    <property type="entry name" value="Sperm-specific_class_P"/>
</dbReference>
<feature type="domain" description="MSP" evidence="1">
    <location>
        <begin position="1"/>
        <end position="108"/>
    </location>
</feature>
<dbReference type="InterPro" id="IPR008962">
    <property type="entry name" value="PapD-like_sf"/>
</dbReference>
<dbReference type="PANTHER" id="PTHR22947">
    <property type="entry name" value="MAJOR SPERM PROTEIN"/>
    <property type="match status" value="1"/>
</dbReference>
<dbReference type="InterPro" id="IPR013783">
    <property type="entry name" value="Ig-like_fold"/>
</dbReference>
<accession>A0A8S1GT24</accession>
<name>A0A8S1GT24_9PELO</name>
<dbReference type="Gene3D" id="2.60.40.10">
    <property type="entry name" value="Immunoglobulins"/>
    <property type="match status" value="1"/>
</dbReference>
<dbReference type="SUPFAM" id="SSF49354">
    <property type="entry name" value="PapD-like"/>
    <property type="match status" value="1"/>
</dbReference>